<keyword evidence="5 9" id="KW-1133">Transmembrane helix</keyword>
<evidence type="ECO:0000256" key="7">
    <source>
        <dbReference type="ARBA" id="ARBA00023170"/>
    </source>
</evidence>
<evidence type="ECO:0000313" key="11">
    <source>
        <dbReference type="Proteomes" id="UP000478052"/>
    </source>
</evidence>
<feature type="transmembrane region" description="Helical" evidence="9">
    <location>
        <begin position="37"/>
        <end position="58"/>
    </location>
</feature>
<gene>
    <name evidence="10" type="ORF">FWK35_00025329</name>
</gene>
<dbReference type="Pfam" id="PF02949">
    <property type="entry name" value="7tm_6"/>
    <property type="match status" value="1"/>
</dbReference>
<keyword evidence="6 9" id="KW-0472">Membrane</keyword>
<evidence type="ECO:0000256" key="3">
    <source>
        <dbReference type="ARBA" id="ARBA00022692"/>
    </source>
</evidence>
<dbReference type="GO" id="GO:0005549">
    <property type="term" value="F:odorant binding"/>
    <property type="evidence" value="ECO:0007669"/>
    <property type="project" value="InterPro"/>
</dbReference>
<dbReference type="GO" id="GO:0007165">
    <property type="term" value="P:signal transduction"/>
    <property type="evidence" value="ECO:0007669"/>
    <property type="project" value="UniProtKB-KW"/>
</dbReference>
<evidence type="ECO:0000256" key="6">
    <source>
        <dbReference type="ARBA" id="ARBA00023136"/>
    </source>
</evidence>
<dbReference type="GO" id="GO:0004984">
    <property type="term" value="F:olfactory receptor activity"/>
    <property type="evidence" value="ECO:0007669"/>
    <property type="project" value="InterPro"/>
</dbReference>
<evidence type="ECO:0000256" key="9">
    <source>
        <dbReference type="SAM" id="Phobius"/>
    </source>
</evidence>
<evidence type="ECO:0000256" key="8">
    <source>
        <dbReference type="ARBA" id="ARBA00023224"/>
    </source>
</evidence>
<keyword evidence="4" id="KW-0552">Olfaction</keyword>
<keyword evidence="7 10" id="KW-0675">Receptor</keyword>
<comment type="subcellular location">
    <subcellularLocation>
        <location evidence="1">Membrane</location>
        <topology evidence="1">Multi-pass membrane protein</topology>
    </subcellularLocation>
</comment>
<dbReference type="AlphaFoldDB" id="A0A6G0WSG3"/>
<evidence type="ECO:0000313" key="10">
    <source>
        <dbReference type="EMBL" id="KAF0730385.1"/>
    </source>
</evidence>
<sequence length="213" mass="24610">MKSTILLTVASESMYLIFFTYLFILVCLTPGTDTVLTLIKIGSSAIYITARLFIYCNLFDSINIKREKVNFGIYSCNWTKMDLKFKKLLLLTMQMNNANRMVIKASPKKIINLQLFANYINVLQHGPGFVENHKLGKSTINLILKHYHHYIIITTKTYYKIIKKYYIILNESILKKNEEKIIRTISHNDCLIGCPMDMQYNNSITGTKTSLIA</sequence>
<organism evidence="10 11">
    <name type="scientific">Aphis craccivora</name>
    <name type="common">Cowpea aphid</name>
    <dbReference type="NCBI Taxonomy" id="307492"/>
    <lineage>
        <taxon>Eukaryota</taxon>
        <taxon>Metazoa</taxon>
        <taxon>Ecdysozoa</taxon>
        <taxon>Arthropoda</taxon>
        <taxon>Hexapoda</taxon>
        <taxon>Insecta</taxon>
        <taxon>Pterygota</taxon>
        <taxon>Neoptera</taxon>
        <taxon>Paraneoptera</taxon>
        <taxon>Hemiptera</taxon>
        <taxon>Sternorrhyncha</taxon>
        <taxon>Aphidomorpha</taxon>
        <taxon>Aphidoidea</taxon>
        <taxon>Aphididae</taxon>
        <taxon>Aphidini</taxon>
        <taxon>Aphis</taxon>
        <taxon>Aphis</taxon>
    </lineage>
</organism>
<dbReference type="EMBL" id="VUJU01008467">
    <property type="protein sequence ID" value="KAF0730385.1"/>
    <property type="molecule type" value="Genomic_DNA"/>
</dbReference>
<evidence type="ECO:0000256" key="5">
    <source>
        <dbReference type="ARBA" id="ARBA00022989"/>
    </source>
</evidence>
<evidence type="ECO:0000256" key="4">
    <source>
        <dbReference type="ARBA" id="ARBA00022725"/>
    </source>
</evidence>
<keyword evidence="8" id="KW-0807">Transducer</keyword>
<name>A0A6G0WSG3_APHCR</name>
<dbReference type="GO" id="GO:0016020">
    <property type="term" value="C:membrane"/>
    <property type="evidence" value="ECO:0007669"/>
    <property type="project" value="UniProtKB-SubCell"/>
</dbReference>
<dbReference type="Proteomes" id="UP000478052">
    <property type="component" value="Unassembled WGS sequence"/>
</dbReference>
<feature type="transmembrane region" description="Helical" evidence="9">
    <location>
        <begin position="12"/>
        <end position="31"/>
    </location>
</feature>
<dbReference type="InterPro" id="IPR004117">
    <property type="entry name" value="7tm6_olfct_rcpt"/>
</dbReference>
<protein>
    <submittedName>
        <fullName evidence="10">Odorant receptor 46a-like</fullName>
    </submittedName>
</protein>
<comment type="caution">
    <text evidence="10">The sequence shown here is derived from an EMBL/GenBank/DDBJ whole genome shotgun (WGS) entry which is preliminary data.</text>
</comment>
<reference evidence="10 11" key="1">
    <citation type="submission" date="2019-08" db="EMBL/GenBank/DDBJ databases">
        <title>Whole genome of Aphis craccivora.</title>
        <authorList>
            <person name="Voronova N.V."/>
            <person name="Shulinski R.S."/>
            <person name="Bandarenka Y.V."/>
            <person name="Zhorov D.G."/>
            <person name="Warner D."/>
        </authorList>
    </citation>
    <scope>NUCLEOTIDE SEQUENCE [LARGE SCALE GENOMIC DNA]</scope>
    <source>
        <strain evidence="10">180601</strain>
        <tissue evidence="10">Whole Body</tissue>
    </source>
</reference>
<keyword evidence="3 9" id="KW-0812">Transmembrane</keyword>
<accession>A0A6G0WSG3</accession>
<dbReference type="OrthoDB" id="6597368at2759"/>
<keyword evidence="11" id="KW-1185">Reference proteome</keyword>
<proteinExistence type="predicted"/>
<evidence type="ECO:0000256" key="2">
    <source>
        <dbReference type="ARBA" id="ARBA00022606"/>
    </source>
</evidence>
<evidence type="ECO:0000256" key="1">
    <source>
        <dbReference type="ARBA" id="ARBA00004141"/>
    </source>
</evidence>
<keyword evidence="2" id="KW-0716">Sensory transduction</keyword>